<protein>
    <recommendedName>
        <fullName evidence="3">beta-N-acetylhexosaminidase</fullName>
        <ecNumber evidence="3">3.2.1.52</ecNumber>
    </recommendedName>
</protein>
<proteinExistence type="inferred from homology"/>
<comment type="catalytic activity">
    <reaction evidence="1">
        <text>Hydrolysis of terminal non-reducing N-acetyl-D-hexosamine residues in N-acetyl-beta-D-hexosaminides.</text>
        <dbReference type="EC" id="3.2.1.52"/>
    </reaction>
</comment>
<dbReference type="PANTHER" id="PTHR22600:SF57">
    <property type="entry name" value="BETA-N-ACETYLHEXOSAMINIDASE"/>
    <property type="match status" value="1"/>
</dbReference>
<accession>X1L7D3</accession>
<dbReference type="GO" id="GO:0004563">
    <property type="term" value="F:beta-N-acetylhexosaminidase activity"/>
    <property type="evidence" value="ECO:0007669"/>
    <property type="project" value="UniProtKB-EC"/>
</dbReference>
<dbReference type="GO" id="GO:0016020">
    <property type="term" value="C:membrane"/>
    <property type="evidence" value="ECO:0007669"/>
    <property type="project" value="TreeGrafter"/>
</dbReference>
<sequence>DIVEYASERFITVIPEIEIPGHSSAAIASYPDLSCESKEINVPTKFGIFNDLFCPGKETTFEFLENVLEEIISLFPADIIHIGGDEAPIWTEWVPDRDRLDWQLFPRL</sequence>
<evidence type="ECO:0000313" key="6">
    <source>
        <dbReference type="EMBL" id="GAH98334.1"/>
    </source>
</evidence>
<comment type="similarity">
    <text evidence="2">Belongs to the glycosyl hydrolase 20 family.</text>
</comment>
<feature type="non-terminal residue" evidence="6">
    <location>
        <position position="1"/>
    </location>
</feature>
<reference evidence="6" key="1">
    <citation type="journal article" date="2014" name="Front. Microbiol.">
        <title>High frequency of phylogenetically diverse reductive dehalogenase-homologous genes in deep subseafloor sedimentary metagenomes.</title>
        <authorList>
            <person name="Kawai M."/>
            <person name="Futagami T."/>
            <person name="Toyoda A."/>
            <person name="Takaki Y."/>
            <person name="Nishi S."/>
            <person name="Hori S."/>
            <person name="Arai W."/>
            <person name="Tsubouchi T."/>
            <person name="Morono Y."/>
            <person name="Uchiyama I."/>
            <person name="Ito T."/>
            <person name="Fujiyama A."/>
            <person name="Inagaki F."/>
            <person name="Takami H."/>
        </authorList>
    </citation>
    <scope>NUCLEOTIDE SEQUENCE</scope>
    <source>
        <strain evidence="6">Expedition CK06-06</strain>
    </source>
</reference>
<dbReference type="EC" id="3.2.1.52" evidence="3"/>
<feature type="domain" description="Glycoside hydrolase family 20 catalytic" evidence="5">
    <location>
        <begin position="1"/>
        <end position="87"/>
    </location>
</feature>
<organism evidence="6">
    <name type="scientific">marine sediment metagenome</name>
    <dbReference type="NCBI Taxonomy" id="412755"/>
    <lineage>
        <taxon>unclassified sequences</taxon>
        <taxon>metagenomes</taxon>
        <taxon>ecological metagenomes</taxon>
    </lineage>
</organism>
<comment type="caution">
    <text evidence="6">The sequence shown here is derived from an EMBL/GenBank/DDBJ whole genome shotgun (WGS) entry which is preliminary data.</text>
</comment>
<dbReference type="Pfam" id="PF00728">
    <property type="entry name" value="Glyco_hydro_20"/>
    <property type="match status" value="1"/>
</dbReference>
<dbReference type="GO" id="GO:0030203">
    <property type="term" value="P:glycosaminoglycan metabolic process"/>
    <property type="evidence" value="ECO:0007669"/>
    <property type="project" value="TreeGrafter"/>
</dbReference>
<dbReference type="PANTHER" id="PTHR22600">
    <property type="entry name" value="BETA-HEXOSAMINIDASE"/>
    <property type="match status" value="1"/>
</dbReference>
<keyword evidence="4" id="KW-0378">Hydrolase</keyword>
<dbReference type="PRINTS" id="PR00738">
    <property type="entry name" value="GLHYDRLASE20"/>
</dbReference>
<name>X1L7D3_9ZZZZ</name>
<dbReference type="GO" id="GO:0005975">
    <property type="term" value="P:carbohydrate metabolic process"/>
    <property type="evidence" value="ECO:0007669"/>
    <property type="project" value="InterPro"/>
</dbReference>
<dbReference type="Gene3D" id="3.20.20.80">
    <property type="entry name" value="Glycosidases"/>
    <property type="match status" value="1"/>
</dbReference>
<feature type="non-terminal residue" evidence="6">
    <location>
        <position position="108"/>
    </location>
</feature>
<dbReference type="EMBL" id="BARU01047322">
    <property type="protein sequence ID" value="GAH98334.1"/>
    <property type="molecule type" value="Genomic_DNA"/>
</dbReference>
<dbReference type="InterPro" id="IPR015883">
    <property type="entry name" value="Glyco_hydro_20_cat"/>
</dbReference>
<dbReference type="SUPFAM" id="SSF51445">
    <property type="entry name" value="(Trans)glycosidases"/>
    <property type="match status" value="1"/>
</dbReference>
<evidence type="ECO:0000256" key="1">
    <source>
        <dbReference type="ARBA" id="ARBA00001231"/>
    </source>
</evidence>
<evidence type="ECO:0000259" key="5">
    <source>
        <dbReference type="Pfam" id="PF00728"/>
    </source>
</evidence>
<evidence type="ECO:0000256" key="3">
    <source>
        <dbReference type="ARBA" id="ARBA00012663"/>
    </source>
</evidence>
<evidence type="ECO:0000256" key="4">
    <source>
        <dbReference type="ARBA" id="ARBA00022801"/>
    </source>
</evidence>
<dbReference type="InterPro" id="IPR017853">
    <property type="entry name" value="GH"/>
</dbReference>
<dbReference type="InterPro" id="IPR025705">
    <property type="entry name" value="Beta_hexosaminidase_sua/sub"/>
</dbReference>
<evidence type="ECO:0000256" key="2">
    <source>
        <dbReference type="ARBA" id="ARBA00006285"/>
    </source>
</evidence>
<gene>
    <name evidence="6" type="ORF">S03H2_70955</name>
</gene>
<dbReference type="AlphaFoldDB" id="X1L7D3"/>